<name>A0A4Y3HTK0_9VIBR</name>
<dbReference type="AlphaFoldDB" id="A0A4Y3HTK0"/>
<feature type="domain" description="HPt" evidence="3">
    <location>
        <begin position="49"/>
        <end position="146"/>
    </location>
</feature>
<reference evidence="4 5" key="1">
    <citation type="submission" date="2019-06" db="EMBL/GenBank/DDBJ databases">
        <title>Whole genome shotgun sequence of Vibrio inusitatus NBRC 102082.</title>
        <authorList>
            <person name="Hosoyama A."/>
            <person name="Uohara A."/>
            <person name="Ohji S."/>
            <person name="Ichikawa N."/>
        </authorList>
    </citation>
    <scope>NUCLEOTIDE SEQUENCE [LARGE SCALE GENOMIC DNA]</scope>
    <source>
        <strain evidence="4 5">NBRC 102082</strain>
    </source>
</reference>
<evidence type="ECO:0000256" key="1">
    <source>
        <dbReference type="ARBA" id="ARBA00023012"/>
    </source>
</evidence>
<gene>
    <name evidence="4" type="ORF">VIN01S_11390</name>
</gene>
<proteinExistence type="predicted"/>
<keyword evidence="1" id="KW-0902">Two-component regulatory system</keyword>
<dbReference type="Proteomes" id="UP000318717">
    <property type="component" value="Unassembled WGS sequence"/>
</dbReference>
<organism evidence="4 5">
    <name type="scientific">Vibrio inusitatus NBRC 102082</name>
    <dbReference type="NCBI Taxonomy" id="1219070"/>
    <lineage>
        <taxon>Bacteria</taxon>
        <taxon>Pseudomonadati</taxon>
        <taxon>Pseudomonadota</taxon>
        <taxon>Gammaproteobacteria</taxon>
        <taxon>Vibrionales</taxon>
        <taxon>Vibrionaceae</taxon>
        <taxon>Vibrio</taxon>
    </lineage>
</organism>
<feature type="modified residue" description="Phosphohistidine" evidence="2">
    <location>
        <position position="88"/>
    </location>
</feature>
<sequence>MLRRFLHSLYKVNPLQSTKQIQQEKEGIAVAAEQLINNAVIEQIISDTSIEILPLLIDSYLEESQTRIEIINKALIEKDYQTLEFETHTLAGTSLAIGVAALGNMAKLVEQSCLQQDHEKALENGASLKDLVIHSHQALQSLKESL</sequence>
<dbReference type="GO" id="GO:0000160">
    <property type="term" value="P:phosphorelay signal transduction system"/>
    <property type="evidence" value="ECO:0007669"/>
    <property type="project" value="UniProtKB-KW"/>
</dbReference>
<keyword evidence="2" id="KW-0597">Phosphoprotein</keyword>
<dbReference type="EMBL" id="BJLF01000004">
    <property type="protein sequence ID" value="GEA50335.1"/>
    <property type="molecule type" value="Genomic_DNA"/>
</dbReference>
<dbReference type="OrthoDB" id="5875624at2"/>
<evidence type="ECO:0000313" key="4">
    <source>
        <dbReference type="EMBL" id="GEA50335.1"/>
    </source>
</evidence>
<comment type="caution">
    <text evidence="4">The sequence shown here is derived from an EMBL/GenBank/DDBJ whole genome shotgun (WGS) entry which is preliminary data.</text>
</comment>
<evidence type="ECO:0000313" key="5">
    <source>
        <dbReference type="Proteomes" id="UP000318717"/>
    </source>
</evidence>
<dbReference type="InterPro" id="IPR008207">
    <property type="entry name" value="Sig_transdc_His_kin_Hpt_dom"/>
</dbReference>
<keyword evidence="5" id="KW-1185">Reference proteome</keyword>
<dbReference type="Gene3D" id="1.20.120.160">
    <property type="entry name" value="HPT domain"/>
    <property type="match status" value="1"/>
</dbReference>
<protein>
    <recommendedName>
        <fullName evidence="3">HPt domain-containing protein</fullName>
    </recommendedName>
</protein>
<dbReference type="GO" id="GO:0004672">
    <property type="term" value="F:protein kinase activity"/>
    <property type="evidence" value="ECO:0007669"/>
    <property type="project" value="UniProtKB-ARBA"/>
</dbReference>
<evidence type="ECO:0000256" key="2">
    <source>
        <dbReference type="PROSITE-ProRule" id="PRU00110"/>
    </source>
</evidence>
<dbReference type="RefSeq" id="WP_141344726.1">
    <property type="nucleotide sequence ID" value="NZ_BJLF01000004.1"/>
</dbReference>
<evidence type="ECO:0000259" key="3">
    <source>
        <dbReference type="PROSITE" id="PS50894"/>
    </source>
</evidence>
<accession>A0A4Y3HTK0</accession>
<dbReference type="SUPFAM" id="SSF47226">
    <property type="entry name" value="Histidine-containing phosphotransfer domain, HPT domain"/>
    <property type="match status" value="1"/>
</dbReference>
<dbReference type="InterPro" id="IPR036641">
    <property type="entry name" value="HPT_dom_sf"/>
</dbReference>
<dbReference type="Pfam" id="PF01627">
    <property type="entry name" value="Hpt"/>
    <property type="match status" value="1"/>
</dbReference>
<dbReference type="PROSITE" id="PS50894">
    <property type="entry name" value="HPT"/>
    <property type="match status" value="1"/>
</dbReference>